<accession>A0ABN1B3D9</accession>
<dbReference type="EMBL" id="BAAAHB010000105">
    <property type="protein sequence ID" value="GAA0488396.1"/>
    <property type="molecule type" value="Genomic_DNA"/>
</dbReference>
<dbReference type="CDD" id="cd00093">
    <property type="entry name" value="HTH_XRE"/>
    <property type="match status" value="1"/>
</dbReference>
<sequence length="305" mass="34522">MSAVRKPAEPDVEASVIPMEGAKREAAARLIGAQLRILRQERGLGLKDVAPVIRGSVSKVSRLERGESPPKERDVHDLVQFYGAGAEQIKDIETLLHQAQHNEWWQQYSDVTPDFLKRLIALEGSAQEIHTYENHVVPGLLQTEAYASVLVRAAMPGADEAVVQKRVKLRMRRQLMLSREVPRVVALLDEGVLRRPVGGAAVMYEQLEYLRRAAEVQNVNVRIVEFEHSADVAPTYPITHLRFGDGGPAELVYVEHIDSAVYRTRPKEVDQYRLVLNELGYVAATREETDRMLKKTAEQYRRRIC</sequence>
<feature type="domain" description="HTH cro/C1-type" evidence="1">
    <location>
        <begin position="35"/>
        <end position="89"/>
    </location>
</feature>
<gene>
    <name evidence="2" type="ORF">GCM10009544_56960</name>
</gene>
<evidence type="ECO:0000313" key="3">
    <source>
        <dbReference type="Proteomes" id="UP001499895"/>
    </source>
</evidence>
<protein>
    <submittedName>
        <fullName evidence="2">Helix-turn-helix transcriptional regulator</fullName>
    </submittedName>
</protein>
<name>A0ABN1B3D9_9ACTN</name>
<dbReference type="Pfam" id="PF19054">
    <property type="entry name" value="DUF5753"/>
    <property type="match status" value="1"/>
</dbReference>
<dbReference type="PROSITE" id="PS50943">
    <property type="entry name" value="HTH_CROC1"/>
    <property type="match status" value="1"/>
</dbReference>
<dbReference type="Gene3D" id="1.10.260.40">
    <property type="entry name" value="lambda repressor-like DNA-binding domains"/>
    <property type="match status" value="1"/>
</dbReference>
<dbReference type="RefSeq" id="WP_344096166.1">
    <property type="nucleotide sequence ID" value="NZ_BAAAHB010000105.1"/>
</dbReference>
<reference evidence="2 3" key="1">
    <citation type="journal article" date="2019" name="Int. J. Syst. Evol. Microbiol.">
        <title>The Global Catalogue of Microorganisms (GCM) 10K type strain sequencing project: providing services to taxonomists for standard genome sequencing and annotation.</title>
        <authorList>
            <consortium name="The Broad Institute Genomics Platform"/>
            <consortium name="The Broad Institute Genome Sequencing Center for Infectious Disease"/>
            <person name="Wu L."/>
            <person name="Ma J."/>
        </authorList>
    </citation>
    <scope>NUCLEOTIDE SEQUENCE [LARGE SCALE GENOMIC DNA]</scope>
    <source>
        <strain evidence="2 3">JCM 10649</strain>
    </source>
</reference>
<dbReference type="InterPro" id="IPR043917">
    <property type="entry name" value="DUF5753"/>
</dbReference>
<comment type="caution">
    <text evidence="2">The sequence shown here is derived from an EMBL/GenBank/DDBJ whole genome shotgun (WGS) entry which is preliminary data.</text>
</comment>
<dbReference type="SUPFAM" id="SSF47413">
    <property type="entry name" value="lambda repressor-like DNA-binding domains"/>
    <property type="match status" value="1"/>
</dbReference>
<dbReference type="InterPro" id="IPR010982">
    <property type="entry name" value="Lambda_DNA-bd_dom_sf"/>
</dbReference>
<proteinExistence type="predicted"/>
<organism evidence="2 3">
    <name type="scientific">Streptomyces stramineus</name>
    <dbReference type="NCBI Taxonomy" id="173861"/>
    <lineage>
        <taxon>Bacteria</taxon>
        <taxon>Bacillati</taxon>
        <taxon>Actinomycetota</taxon>
        <taxon>Actinomycetes</taxon>
        <taxon>Kitasatosporales</taxon>
        <taxon>Streptomycetaceae</taxon>
        <taxon>Streptomyces</taxon>
    </lineage>
</organism>
<evidence type="ECO:0000259" key="1">
    <source>
        <dbReference type="PROSITE" id="PS50943"/>
    </source>
</evidence>
<evidence type="ECO:0000313" key="2">
    <source>
        <dbReference type="EMBL" id="GAA0488396.1"/>
    </source>
</evidence>
<keyword evidence="3" id="KW-1185">Reference proteome</keyword>
<dbReference type="Pfam" id="PF13560">
    <property type="entry name" value="HTH_31"/>
    <property type="match status" value="1"/>
</dbReference>
<dbReference type="SMART" id="SM00530">
    <property type="entry name" value="HTH_XRE"/>
    <property type="match status" value="1"/>
</dbReference>
<dbReference type="Proteomes" id="UP001499895">
    <property type="component" value="Unassembled WGS sequence"/>
</dbReference>
<dbReference type="InterPro" id="IPR001387">
    <property type="entry name" value="Cro/C1-type_HTH"/>
</dbReference>